<name>A0AAV7J8A3_COTGL</name>
<comment type="caution">
    <text evidence="1">The sequence shown here is derived from an EMBL/GenBank/DDBJ whole genome shotgun (WGS) entry which is preliminary data.</text>
</comment>
<organism evidence="1 2">
    <name type="scientific">Cotesia glomerata</name>
    <name type="common">Lepidopteran parasitic wasp</name>
    <name type="synonym">Apanteles glomeratus</name>
    <dbReference type="NCBI Taxonomy" id="32391"/>
    <lineage>
        <taxon>Eukaryota</taxon>
        <taxon>Metazoa</taxon>
        <taxon>Ecdysozoa</taxon>
        <taxon>Arthropoda</taxon>
        <taxon>Hexapoda</taxon>
        <taxon>Insecta</taxon>
        <taxon>Pterygota</taxon>
        <taxon>Neoptera</taxon>
        <taxon>Endopterygota</taxon>
        <taxon>Hymenoptera</taxon>
        <taxon>Apocrita</taxon>
        <taxon>Ichneumonoidea</taxon>
        <taxon>Braconidae</taxon>
        <taxon>Microgastrinae</taxon>
        <taxon>Cotesia</taxon>
    </lineage>
</organism>
<dbReference type="AlphaFoldDB" id="A0AAV7J8A3"/>
<gene>
    <name evidence="1" type="ORF">KQX54_021045</name>
</gene>
<sequence length="133" mass="15332">MLLGAQKQTEQLHRIHYSETIFYKVSAKFGILHLVYLERTTVRSNLCDLKHEIQIQTFENERELSDVMEKGKERSKSLQGSVTALRRHVSRDFSGPFQDGSLVVAMQDLFLSWVPLTTHYLTLVPILESSQPL</sequence>
<protein>
    <submittedName>
        <fullName evidence="1">Uncharacterized protein</fullName>
    </submittedName>
</protein>
<accession>A0AAV7J8A3</accession>
<dbReference type="EMBL" id="JAHXZJ010000001">
    <property type="protein sequence ID" value="KAH0568481.1"/>
    <property type="molecule type" value="Genomic_DNA"/>
</dbReference>
<keyword evidence="2" id="KW-1185">Reference proteome</keyword>
<evidence type="ECO:0000313" key="2">
    <source>
        <dbReference type="Proteomes" id="UP000826195"/>
    </source>
</evidence>
<reference evidence="1 2" key="1">
    <citation type="journal article" date="2021" name="J. Hered.">
        <title>A chromosome-level genome assembly of the parasitoid wasp, Cotesia glomerata (Hymenoptera: Braconidae).</title>
        <authorList>
            <person name="Pinto B.J."/>
            <person name="Weis J.J."/>
            <person name="Gamble T."/>
            <person name="Ode P.J."/>
            <person name="Paul R."/>
            <person name="Zaspel J.M."/>
        </authorList>
    </citation>
    <scope>NUCLEOTIDE SEQUENCE [LARGE SCALE GENOMIC DNA]</scope>
    <source>
        <strain evidence="1">CgM1</strain>
    </source>
</reference>
<evidence type="ECO:0000313" key="1">
    <source>
        <dbReference type="EMBL" id="KAH0568481.1"/>
    </source>
</evidence>
<dbReference type="Proteomes" id="UP000826195">
    <property type="component" value="Unassembled WGS sequence"/>
</dbReference>
<proteinExistence type="predicted"/>